<evidence type="ECO:0000313" key="1">
    <source>
        <dbReference type="EMBL" id="AUB40237.1"/>
    </source>
</evidence>
<dbReference type="KEGG" id="nfl:COO91_06246"/>
<evidence type="ECO:0000313" key="2">
    <source>
        <dbReference type="Proteomes" id="UP000232003"/>
    </source>
</evidence>
<dbReference type="EMBL" id="CP024785">
    <property type="protein sequence ID" value="AUB40237.1"/>
    <property type="molecule type" value="Genomic_DNA"/>
</dbReference>
<keyword evidence="2" id="KW-1185">Reference proteome</keyword>
<dbReference type="AlphaFoldDB" id="A0A2K8SXR9"/>
<sequence length="53" mass="6293">MEVKIKHRELTKQQWINARKNPKPLAILKETLVLDHTNFGLTFHVMWKSPPKT</sequence>
<organism evidence="1 2">
    <name type="scientific">Nostoc flagelliforme CCNUN1</name>
    <dbReference type="NCBI Taxonomy" id="2038116"/>
    <lineage>
        <taxon>Bacteria</taxon>
        <taxon>Bacillati</taxon>
        <taxon>Cyanobacteriota</taxon>
        <taxon>Cyanophyceae</taxon>
        <taxon>Nostocales</taxon>
        <taxon>Nostocaceae</taxon>
        <taxon>Nostoc</taxon>
    </lineage>
</organism>
<dbReference type="Proteomes" id="UP000232003">
    <property type="component" value="Chromosome"/>
</dbReference>
<protein>
    <submittedName>
        <fullName evidence="1">Uncharacterized protein</fullName>
    </submittedName>
</protein>
<gene>
    <name evidence="1" type="ORF">COO91_06246</name>
</gene>
<name>A0A2K8SXR9_9NOSO</name>
<accession>A0A2K8SXR9</accession>
<reference evidence="1 2" key="1">
    <citation type="submission" date="2017-11" db="EMBL/GenBank/DDBJ databases">
        <title>Complete genome of a free-living desiccation-tolerant cyanobacterium and its photosynthetic adaptation to extreme terrestrial habitat.</title>
        <authorList>
            <person name="Shang J."/>
        </authorList>
    </citation>
    <scope>NUCLEOTIDE SEQUENCE [LARGE SCALE GENOMIC DNA]</scope>
    <source>
        <strain evidence="1 2">CCNUN1</strain>
    </source>
</reference>
<proteinExistence type="predicted"/>